<accession>A0A6B0UEM5</accession>
<dbReference type="EMBL" id="GIFC01004803">
    <property type="protein sequence ID" value="MXU86886.1"/>
    <property type="molecule type" value="Transcribed_RNA"/>
</dbReference>
<reference evidence="1" key="1">
    <citation type="submission" date="2019-12" db="EMBL/GenBank/DDBJ databases">
        <title>An insight into the sialome of adult female Ixodes ricinus ticks feeding for 6 days.</title>
        <authorList>
            <person name="Perner J."/>
            <person name="Ribeiro J.M.C."/>
        </authorList>
    </citation>
    <scope>NUCLEOTIDE SEQUENCE</scope>
    <source>
        <strain evidence="1">Semi-engorged</strain>
        <tissue evidence="1">Salivary glands</tissue>
    </source>
</reference>
<proteinExistence type="predicted"/>
<sequence>MSALRSLELIVQKCFLCFRTAAAHAETLTSDIQICNTYNLITFSSLSTISAIESTYLCVCSYLCLRYQYSIWFHHHKSVGSRYSEVIGRIKQC</sequence>
<protein>
    <submittedName>
        <fullName evidence="1">Putative secreted protein</fullName>
    </submittedName>
</protein>
<organism evidence="1">
    <name type="scientific">Ixodes ricinus</name>
    <name type="common">Common tick</name>
    <name type="synonym">Acarus ricinus</name>
    <dbReference type="NCBI Taxonomy" id="34613"/>
    <lineage>
        <taxon>Eukaryota</taxon>
        <taxon>Metazoa</taxon>
        <taxon>Ecdysozoa</taxon>
        <taxon>Arthropoda</taxon>
        <taxon>Chelicerata</taxon>
        <taxon>Arachnida</taxon>
        <taxon>Acari</taxon>
        <taxon>Parasitiformes</taxon>
        <taxon>Ixodida</taxon>
        <taxon>Ixodoidea</taxon>
        <taxon>Ixodidae</taxon>
        <taxon>Ixodinae</taxon>
        <taxon>Ixodes</taxon>
    </lineage>
</organism>
<dbReference type="AlphaFoldDB" id="A0A6B0UEM5"/>
<evidence type="ECO:0000313" key="1">
    <source>
        <dbReference type="EMBL" id="MXU86886.1"/>
    </source>
</evidence>
<name>A0A6B0UEM5_IXORI</name>